<proteinExistence type="predicted"/>
<keyword evidence="1" id="KW-0812">Transmembrane</keyword>
<organism evidence="3 4">
    <name type="scientific">Bacillus safensis</name>
    <dbReference type="NCBI Taxonomy" id="561879"/>
    <lineage>
        <taxon>Bacteria</taxon>
        <taxon>Bacillati</taxon>
        <taxon>Bacillota</taxon>
        <taxon>Bacilli</taxon>
        <taxon>Bacillales</taxon>
        <taxon>Bacillaceae</taxon>
        <taxon>Bacillus</taxon>
    </lineage>
</organism>
<feature type="domain" description="DUF4179" evidence="2">
    <location>
        <begin position="46"/>
        <end position="132"/>
    </location>
</feature>
<accession>A0A1L6ZNY4</accession>
<keyword evidence="1" id="KW-1133">Transmembrane helix</keyword>
<reference evidence="3 4" key="1">
    <citation type="submission" date="2016-05" db="EMBL/GenBank/DDBJ databases">
        <title>Complete Genome and Methylome Analysis of Psychrotrophic Bacterial Isolates from Antarctic Lake Untersee.</title>
        <authorList>
            <person name="Fomenkov A."/>
            <person name="Akimov V.N."/>
            <person name="Vasilyeva L.V."/>
            <person name="Andersen D."/>
            <person name="Vincze T."/>
            <person name="Roberts R.J."/>
        </authorList>
    </citation>
    <scope>NUCLEOTIDE SEQUENCE [LARGE SCALE GENOMIC DNA]</scope>
    <source>
        <strain evidence="3 4">U14-5</strain>
    </source>
</reference>
<dbReference type="Gene3D" id="2.60.40.1630">
    <property type="entry name" value="bacillus anthracis domain"/>
    <property type="match status" value="1"/>
</dbReference>
<dbReference type="AlphaFoldDB" id="A0A1L6ZNY4"/>
<dbReference type="Pfam" id="PF13786">
    <property type="entry name" value="DUF4179"/>
    <property type="match status" value="1"/>
</dbReference>
<evidence type="ECO:0000313" key="4">
    <source>
        <dbReference type="Proteomes" id="UP000185426"/>
    </source>
</evidence>
<evidence type="ECO:0000259" key="2">
    <source>
        <dbReference type="Pfam" id="PF13786"/>
    </source>
</evidence>
<sequence>MERKEMKKLYDEIDVPTVEVTSAIRQAIGDVKAEQKRHWFKWNWRAPVYSIIVLIVLYFSSGFLFPSLNTAMARVPIIGQFYMMFHDKVGMALFQSDLVKHVNEGAESRGITVKVNSVYYDAGRLVYTFTVDHLNTKKDSVPFIVSNLDHINENFQPSYDNQELKKLKDGRYLGQMEVYTNGQTIKQGQKAPLVISKIGDIVGNWRFELPVVKQKNTLLAGQKDVSILNGRYQIRNVKVENGVNGSAIQYAIDYNGFAKDDRVSIDGMKDNLGNEYELEIGTVLRKKQLTSDKNRKEHLTILNQPINPKATELTFDTSVDIEREYSHIIPLKTKLPVQIKTKHHGIGIKINKIEQKDRSVIVDYQFTGVDQKELDQDVMEHIGEVIGLGDVEKMKSWPDAQADYESGYYLKGNHAKVTNLKTASMQSTFEFDDKNLETLSLKHFSFKKYGLYLDLSELNMLAPQKAIKVTIPVKKETSKASR</sequence>
<dbReference type="InterPro" id="IPR025436">
    <property type="entry name" value="DUF4179"/>
</dbReference>
<protein>
    <recommendedName>
        <fullName evidence="2">DUF4179 domain-containing protein</fullName>
    </recommendedName>
</protein>
<evidence type="ECO:0000256" key="1">
    <source>
        <dbReference type="SAM" id="Phobius"/>
    </source>
</evidence>
<feature type="transmembrane region" description="Helical" evidence="1">
    <location>
        <begin position="46"/>
        <end position="65"/>
    </location>
</feature>
<gene>
    <name evidence="3" type="ORF">BSA145_10865</name>
</gene>
<evidence type="ECO:0000313" key="3">
    <source>
        <dbReference type="EMBL" id="APT48212.1"/>
    </source>
</evidence>
<name>A0A1L6ZNY4_BACIA</name>
<keyword evidence="1" id="KW-0472">Membrane</keyword>
<dbReference type="EMBL" id="CP015607">
    <property type="protein sequence ID" value="APT48212.1"/>
    <property type="molecule type" value="Genomic_DNA"/>
</dbReference>
<dbReference type="Proteomes" id="UP000185426">
    <property type="component" value="Chromosome"/>
</dbReference>